<proteinExistence type="predicted"/>
<dbReference type="Proteomes" id="UP000054495">
    <property type="component" value="Unassembled WGS sequence"/>
</dbReference>
<name>A0A0D6L7J5_9BILA</name>
<reference evidence="1 2" key="1">
    <citation type="submission" date="2013-05" db="EMBL/GenBank/DDBJ databases">
        <title>Draft genome of the parasitic nematode Anyclostoma ceylanicum.</title>
        <authorList>
            <person name="Mitreva M."/>
        </authorList>
    </citation>
    <scope>NUCLEOTIDE SEQUENCE [LARGE SCALE GENOMIC DNA]</scope>
</reference>
<gene>
    <name evidence="1" type="ORF">ANCCEY_13177</name>
</gene>
<sequence>MRLLGWDSWIKHIFNLANNARKNPSPSIKDIRFRHVPLLNSEGDVLPNATLFVHIAVTNKRGGGKAKKRGMSVKRKSSRVNTGMKLVGIKTVDDQFKTAVAPLCESIAMRNKLEAALVDWQEECGLGPAGTIRQGIRLIHSRMMTLAIEESIKHISESHDELAHLCLESGLKGQKATRAAENFTWNLRLLKAQLSLVAKSQDEAQDIITQVFDVGGVLGILSPKLTHRSGARRFSRVIPDPIKDSSL</sequence>
<evidence type="ECO:0000313" key="2">
    <source>
        <dbReference type="Proteomes" id="UP000054495"/>
    </source>
</evidence>
<protein>
    <submittedName>
        <fullName evidence="1">Uncharacterized protein</fullName>
    </submittedName>
</protein>
<organism evidence="1 2">
    <name type="scientific">Ancylostoma ceylanicum</name>
    <dbReference type="NCBI Taxonomy" id="53326"/>
    <lineage>
        <taxon>Eukaryota</taxon>
        <taxon>Metazoa</taxon>
        <taxon>Ecdysozoa</taxon>
        <taxon>Nematoda</taxon>
        <taxon>Chromadorea</taxon>
        <taxon>Rhabditida</taxon>
        <taxon>Rhabditina</taxon>
        <taxon>Rhabditomorpha</taxon>
        <taxon>Strongyloidea</taxon>
        <taxon>Ancylostomatidae</taxon>
        <taxon>Ancylostomatinae</taxon>
        <taxon>Ancylostoma</taxon>
    </lineage>
</organism>
<evidence type="ECO:0000313" key="1">
    <source>
        <dbReference type="EMBL" id="EPB67730.1"/>
    </source>
</evidence>
<dbReference type="EMBL" id="KE125591">
    <property type="protein sequence ID" value="EPB67730.1"/>
    <property type="molecule type" value="Genomic_DNA"/>
</dbReference>
<accession>A0A0D6L7J5</accession>
<dbReference type="AlphaFoldDB" id="A0A0D6L7J5"/>
<keyword evidence="2" id="KW-1185">Reference proteome</keyword>